<name>X1M0Q1_9ZZZZ</name>
<protein>
    <submittedName>
        <fullName evidence="1">Uncharacterized protein</fullName>
    </submittedName>
</protein>
<gene>
    <name evidence="1" type="ORF">S06H3_04916</name>
</gene>
<dbReference type="AlphaFoldDB" id="X1M0Q1"/>
<evidence type="ECO:0000313" key="1">
    <source>
        <dbReference type="EMBL" id="GAH99948.1"/>
    </source>
</evidence>
<organism evidence="1">
    <name type="scientific">marine sediment metagenome</name>
    <dbReference type="NCBI Taxonomy" id="412755"/>
    <lineage>
        <taxon>unclassified sequences</taxon>
        <taxon>metagenomes</taxon>
        <taxon>ecological metagenomes</taxon>
    </lineage>
</organism>
<reference evidence="1" key="1">
    <citation type="journal article" date="2014" name="Front. Microbiol.">
        <title>High frequency of phylogenetically diverse reductive dehalogenase-homologous genes in deep subseafloor sedimentary metagenomes.</title>
        <authorList>
            <person name="Kawai M."/>
            <person name="Futagami T."/>
            <person name="Toyoda A."/>
            <person name="Takaki Y."/>
            <person name="Nishi S."/>
            <person name="Hori S."/>
            <person name="Arai W."/>
            <person name="Tsubouchi T."/>
            <person name="Morono Y."/>
            <person name="Uchiyama I."/>
            <person name="Ito T."/>
            <person name="Fujiyama A."/>
            <person name="Inagaki F."/>
            <person name="Takami H."/>
        </authorList>
    </citation>
    <scope>NUCLEOTIDE SEQUENCE</scope>
    <source>
        <strain evidence="1">Expedition CK06-06</strain>
    </source>
</reference>
<feature type="non-terminal residue" evidence="1">
    <location>
        <position position="52"/>
    </location>
</feature>
<comment type="caution">
    <text evidence="1">The sequence shown here is derived from an EMBL/GenBank/DDBJ whole genome shotgun (WGS) entry which is preliminary data.</text>
</comment>
<proteinExistence type="predicted"/>
<dbReference type="EMBL" id="BARV01001768">
    <property type="protein sequence ID" value="GAH99948.1"/>
    <property type="molecule type" value="Genomic_DNA"/>
</dbReference>
<accession>X1M0Q1</accession>
<sequence>MPEYPMEAEKSTTFIFYDSNLATGDKLTLPEKSLGFVFTRNVYHHLPELGCD</sequence>